<organism evidence="2 3">
    <name type="scientific">Arthrobacter alpinus</name>
    <dbReference type="NCBI Taxonomy" id="656366"/>
    <lineage>
        <taxon>Bacteria</taxon>
        <taxon>Bacillati</taxon>
        <taxon>Actinomycetota</taxon>
        <taxon>Actinomycetes</taxon>
        <taxon>Micrococcales</taxon>
        <taxon>Micrococcaceae</taxon>
        <taxon>Arthrobacter</taxon>
    </lineage>
</organism>
<dbReference type="PATRIC" id="fig|656366.3.peg.331"/>
<dbReference type="EMBL" id="CP012677">
    <property type="protein sequence ID" value="ALE91327.1"/>
    <property type="molecule type" value="Genomic_DNA"/>
</dbReference>
<dbReference type="KEGG" id="aaq:AOC05_01470"/>
<reference evidence="3" key="1">
    <citation type="submission" date="2015-09" db="EMBL/GenBank/DDBJ databases">
        <title>Complete genome of Arthrobacter alpinus strain R3.8.</title>
        <authorList>
            <person name="See-Too W.S."/>
            <person name="Chan K.G."/>
        </authorList>
    </citation>
    <scope>NUCLEOTIDE SEQUENCE [LARGE SCALE GENOMIC DNA]</scope>
    <source>
        <strain evidence="3">R3.8</strain>
    </source>
</reference>
<dbReference type="InterPro" id="IPR011071">
    <property type="entry name" value="Lyase_8-like_C"/>
</dbReference>
<dbReference type="GO" id="GO:0005975">
    <property type="term" value="P:carbohydrate metabolic process"/>
    <property type="evidence" value="ECO:0007669"/>
    <property type="project" value="InterPro"/>
</dbReference>
<name>A0A0M4QWI9_9MICC</name>
<dbReference type="Gene3D" id="2.60.220.10">
    <property type="entry name" value="Polysaccharide lyase family 8-like, C-terminal"/>
    <property type="match status" value="1"/>
</dbReference>
<sequence>MPHCSGKSCWHWKAPQILRNDAIGQGVEFGNKGAAALFWQAGTVGSISADRAACVMFNGNPGQGTLAVSEPTQGAESVSVTLAGTKYRRITSGSGATLTLDAQGNTVVTIRTAGLLGSTVEIGLHR</sequence>
<feature type="domain" description="Polysaccharide lyase family 8 C-terminal" evidence="1">
    <location>
        <begin position="16"/>
        <end position="78"/>
    </location>
</feature>
<evidence type="ECO:0000313" key="3">
    <source>
        <dbReference type="Proteomes" id="UP000062833"/>
    </source>
</evidence>
<dbReference type="Proteomes" id="UP000062833">
    <property type="component" value="Chromosome"/>
</dbReference>
<dbReference type="Pfam" id="PF02884">
    <property type="entry name" value="Lyase_8_C"/>
    <property type="match status" value="1"/>
</dbReference>
<gene>
    <name evidence="2" type="ORF">AOC05_01470</name>
</gene>
<dbReference type="GO" id="GO:0005576">
    <property type="term" value="C:extracellular region"/>
    <property type="evidence" value="ECO:0007669"/>
    <property type="project" value="InterPro"/>
</dbReference>
<accession>A0A0M4QWI9</accession>
<keyword evidence="3" id="KW-1185">Reference proteome</keyword>
<dbReference type="GO" id="GO:0016829">
    <property type="term" value="F:lyase activity"/>
    <property type="evidence" value="ECO:0007669"/>
    <property type="project" value="InterPro"/>
</dbReference>
<dbReference type="InterPro" id="IPR004103">
    <property type="entry name" value="Lyase_8_C"/>
</dbReference>
<protein>
    <recommendedName>
        <fullName evidence="1">Polysaccharide lyase family 8 C-terminal domain-containing protein</fullName>
    </recommendedName>
</protein>
<evidence type="ECO:0000313" key="2">
    <source>
        <dbReference type="EMBL" id="ALE91327.1"/>
    </source>
</evidence>
<proteinExistence type="predicted"/>
<evidence type="ECO:0000259" key="1">
    <source>
        <dbReference type="Pfam" id="PF02884"/>
    </source>
</evidence>
<dbReference type="SUPFAM" id="SSF49863">
    <property type="entry name" value="Hyaluronate lyase-like, C-terminal domain"/>
    <property type="match status" value="1"/>
</dbReference>
<dbReference type="AlphaFoldDB" id="A0A0M4QWI9"/>
<dbReference type="OrthoDB" id="6636047at2"/>